<dbReference type="CDD" id="cd06261">
    <property type="entry name" value="TM_PBP2"/>
    <property type="match status" value="1"/>
</dbReference>
<dbReference type="PANTHER" id="PTHR30183">
    <property type="entry name" value="MOLYBDENUM TRANSPORT SYSTEM PERMEASE PROTEIN MODB"/>
    <property type="match status" value="1"/>
</dbReference>
<evidence type="ECO:0000256" key="2">
    <source>
        <dbReference type="ARBA" id="ARBA00007069"/>
    </source>
</evidence>
<evidence type="ECO:0000256" key="7">
    <source>
        <dbReference type="ARBA" id="ARBA00022989"/>
    </source>
</evidence>
<keyword evidence="7 9" id="KW-1133">Transmembrane helix</keyword>
<dbReference type="Pfam" id="PF00528">
    <property type="entry name" value="BPD_transp_1"/>
    <property type="match status" value="1"/>
</dbReference>
<evidence type="ECO:0000256" key="6">
    <source>
        <dbReference type="ARBA" id="ARBA00022692"/>
    </source>
</evidence>
<evidence type="ECO:0000313" key="12">
    <source>
        <dbReference type="EMBL" id="TMQ62510.1"/>
    </source>
</evidence>
<feature type="transmembrane region" description="Helical" evidence="9">
    <location>
        <begin position="94"/>
        <end position="115"/>
    </location>
</feature>
<dbReference type="InterPro" id="IPR035906">
    <property type="entry name" value="MetI-like_sf"/>
</dbReference>
<keyword evidence="6 9" id="KW-0812">Transmembrane</keyword>
<comment type="caution">
    <text evidence="12">The sequence shown here is derived from an EMBL/GenBank/DDBJ whole genome shotgun (WGS) entry which is preliminary data.</text>
</comment>
<dbReference type="Proteomes" id="UP000316609">
    <property type="component" value="Unassembled WGS sequence"/>
</dbReference>
<gene>
    <name evidence="12" type="primary">modB</name>
    <name evidence="12" type="ORF">E6K78_11570</name>
</gene>
<dbReference type="Gene3D" id="1.10.3720.10">
    <property type="entry name" value="MetI-like"/>
    <property type="match status" value="1"/>
</dbReference>
<feature type="transmembrane region" description="Helical" evidence="9">
    <location>
        <begin position="180"/>
        <end position="201"/>
    </location>
</feature>
<evidence type="ECO:0000256" key="8">
    <source>
        <dbReference type="ARBA" id="ARBA00023136"/>
    </source>
</evidence>
<evidence type="ECO:0000256" key="10">
    <source>
        <dbReference type="RuleBase" id="RU365097"/>
    </source>
</evidence>
<proteinExistence type="inferred from homology"/>
<dbReference type="EMBL" id="VBOY01000131">
    <property type="protein sequence ID" value="TMQ62510.1"/>
    <property type="molecule type" value="Genomic_DNA"/>
</dbReference>
<evidence type="ECO:0000256" key="9">
    <source>
        <dbReference type="RuleBase" id="RU363032"/>
    </source>
</evidence>
<comment type="similarity">
    <text evidence="2 10">Belongs to the binding-protein-dependent transport system permease family. CysTW subfamily.</text>
</comment>
<sequence>MAKGRLKNHAVETIGRLAAGVMVVFLILPLAGLLVRVSPRALVARLGQPVVLDALRLSLLTSLGSTAVVVTFGLPLATLLATRSFRGKRLIETLVDLPMVLPPTVAGVGLLLAFGRTGLLGGVLSVFGVTIPFTTAAVVLAQTFVAAPFFVAAVTAGLSEIEPRYLDAAATLRASPATRFFRVMLPLALPSVVAGAAISWARALGESGATITFAGNLPGVTQTMPLAVYMALQSYLEASVTLAVLLLAVSCALLFAFRSLPLRPLSRRNRAASLDR</sequence>
<dbReference type="GO" id="GO:0005886">
    <property type="term" value="C:plasma membrane"/>
    <property type="evidence" value="ECO:0007669"/>
    <property type="project" value="UniProtKB-SubCell"/>
</dbReference>
<reference evidence="12 13" key="1">
    <citation type="journal article" date="2019" name="Nat. Microbiol.">
        <title>Mediterranean grassland soil C-N compound turnover is dependent on rainfall and depth, and is mediated by genomically divergent microorganisms.</title>
        <authorList>
            <person name="Diamond S."/>
            <person name="Andeer P.F."/>
            <person name="Li Z."/>
            <person name="Crits-Christoph A."/>
            <person name="Burstein D."/>
            <person name="Anantharaman K."/>
            <person name="Lane K.R."/>
            <person name="Thomas B.C."/>
            <person name="Pan C."/>
            <person name="Northen T.R."/>
            <person name="Banfield J.F."/>
        </authorList>
    </citation>
    <scope>NUCLEOTIDE SEQUENCE [LARGE SCALE GENOMIC DNA]</scope>
    <source>
        <strain evidence="12">WS_8</strain>
    </source>
</reference>
<feature type="transmembrane region" description="Helical" evidence="9">
    <location>
        <begin position="57"/>
        <end position="82"/>
    </location>
</feature>
<keyword evidence="5 10" id="KW-0500">Molybdenum</keyword>
<evidence type="ECO:0000259" key="11">
    <source>
        <dbReference type="PROSITE" id="PS50928"/>
    </source>
</evidence>
<accession>A0A538TFV6</accession>
<keyword evidence="4 10" id="KW-1003">Cell membrane</keyword>
<dbReference type="InterPro" id="IPR000515">
    <property type="entry name" value="MetI-like"/>
</dbReference>
<dbReference type="PROSITE" id="PS50928">
    <property type="entry name" value="ABC_TM1"/>
    <property type="match status" value="1"/>
</dbReference>
<comment type="subcellular location">
    <subcellularLocation>
        <location evidence="1 9">Cell membrane</location>
        <topology evidence="1 9">Multi-pass membrane protein</topology>
    </subcellularLocation>
</comment>
<organism evidence="12 13">
    <name type="scientific">Eiseniibacteriota bacterium</name>
    <dbReference type="NCBI Taxonomy" id="2212470"/>
    <lineage>
        <taxon>Bacteria</taxon>
        <taxon>Candidatus Eiseniibacteriota</taxon>
    </lineage>
</organism>
<evidence type="ECO:0000256" key="1">
    <source>
        <dbReference type="ARBA" id="ARBA00004651"/>
    </source>
</evidence>
<dbReference type="PANTHER" id="PTHR30183:SF3">
    <property type="entry name" value="MOLYBDENUM TRANSPORT SYSTEM PERMEASE PROTEIN MODB"/>
    <property type="match status" value="1"/>
</dbReference>
<name>A0A538TFV6_UNCEI</name>
<dbReference type="SUPFAM" id="SSF161098">
    <property type="entry name" value="MetI-like"/>
    <property type="match status" value="1"/>
</dbReference>
<feature type="transmembrane region" description="Helical" evidence="9">
    <location>
        <begin position="135"/>
        <end position="159"/>
    </location>
</feature>
<protein>
    <recommendedName>
        <fullName evidence="10">Molybdenum transport system permease</fullName>
    </recommendedName>
</protein>
<dbReference type="GO" id="GO:0015098">
    <property type="term" value="F:molybdate ion transmembrane transporter activity"/>
    <property type="evidence" value="ECO:0007669"/>
    <property type="project" value="UniProtKB-UniRule"/>
</dbReference>
<dbReference type="InterPro" id="IPR006469">
    <property type="entry name" value="NifC_ABC_porter"/>
</dbReference>
<keyword evidence="3 9" id="KW-0813">Transport</keyword>
<evidence type="ECO:0000256" key="5">
    <source>
        <dbReference type="ARBA" id="ARBA00022505"/>
    </source>
</evidence>
<dbReference type="InterPro" id="IPR011867">
    <property type="entry name" value="ModB_ABC"/>
</dbReference>
<dbReference type="NCBIfam" id="TIGR01581">
    <property type="entry name" value="Mo_ABC_porter"/>
    <property type="match status" value="1"/>
</dbReference>
<evidence type="ECO:0000313" key="13">
    <source>
        <dbReference type="Proteomes" id="UP000316609"/>
    </source>
</evidence>
<keyword evidence="8 9" id="KW-0472">Membrane</keyword>
<dbReference type="AlphaFoldDB" id="A0A538TFV6"/>
<feature type="transmembrane region" description="Helical" evidence="9">
    <location>
        <begin position="14"/>
        <end position="37"/>
    </location>
</feature>
<feature type="transmembrane region" description="Helical" evidence="9">
    <location>
        <begin position="238"/>
        <end position="260"/>
    </location>
</feature>
<evidence type="ECO:0000256" key="4">
    <source>
        <dbReference type="ARBA" id="ARBA00022475"/>
    </source>
</evidence>
<evidence type="ECO:0000256" key="3">
    <source>
        <dbReference type="ARBA" id="ARBA00022448"/>
    </source>
</evidence>
<feature type="domain" description="ABC transmembrane type-1" evidence="11">
    <location>
        <begin position="55"/>
        <end position="257"/>
    </location>
</feature>
<comment type="function">
    <text evidence="10">Part of the binding-protein-dependent transport system for molybdenum; probably responsible for the translocation of the substrate across the membrane.</text>
</comment>
<dbReference type="NCBIfam" id="TIGR02141">
    <property type="entry name" value="modB_ABC"/>
    <property type="match status" value="1"/>
</dbReference>